<evidence type="ECO:0000256" key="2">
    <source>
        <dbReference type="ARBA" id="ARBA00006739"/>
    </source>
</evidence>
<comment type="similarity">
    <text evidence="2">Belongs to the glycosyltransferase 2 family.</text>
</comment>
<dbReference type="Pfam" id="PF00535">
    <property type="entry name" value="Glycos_transf_2"/>
    <property type="match status" value="1"/>
</dbReference>
<dbReference type="EMBL" id="JBHUCO010000019">
    <property type="protein sequence ID" value="MFD1519663.1"/>
    <property type="molecule type" value="Genomic_DNA"/>
</dbReference>
<dbReference type="SUPFAM" id="SSF53448">
    <property type="entry name" value="Nucleotide-diphospho-sugar transferases"/>
    <property type="match status" value="1"/>
</dbReference>
<sequence>MSSDAVLVRPLDSAGRLAELTSNVPIWVGEIEIHGHLDDIAVDPAYTAAALLVTANGVAVGQVVVPLTGGRAPSETVRAAAWTELGREIERAAPPLRNVSTPITVVVPTRGRPESVARCIRSLLRTDRPELAIVIVDNDPDDDRTALLVDAVGDERVTYVREGCRGTSAGRNRGLIEAASRGAQFVAFIDDDVEVDPAWAGRVAAALSEPGVACVCAPVLAAELATPAQVMADEALGWRKGFSRRRFSLSEPPPDSAIFPFSPGLFGVGANMAVKAEVALGLGGFDPALGPGTPARGGEDCEFMIRLVLAGHVLAYEPSAYVWHHHRPTIAELNNQLHGYALGLGGFIAKIMVDPVGRAAALRRAPAAVRQLWRIRSREAVAGVPGSPAMRKVLAITLGPAAYLKGRRRVRAGGHSIPRLHRHDARSLLDS</sequence>
<gene>
    <name evidence="6" type="ORF">ACFSJD_19370</name>
</gene>
<dbReference type="InterPro" id="IPR029044">
    <property type="entry name" value="Nucleotide-diphossugar_trans"/>
</dbReference>
<evidence type="ECO:0000313" key="7">
    <source>
        <dbReference type="Proteomes" id="UP001597114"/>
    </source>
</evidence>
<dbReference type="RefSeq" id="WP_344717654.1">
    <property type="nucleotide sequence ID" value="NZ_BAAAUS010000001.1"/>
</dbReference>
<evidence type="ECO:0000313" key="6">
    <source>
        <dbReference type="EMBL" id="MFD1519663.1"/>
    </source>
</evidence>
<evidence type="ECO:0000256" key="1">
    <source>
        <dbReference type="ARBA" id="ARBA00004776"/>
    </source>
</evidence>
<keyword evidence="7" id="KW-1185">Reference proteome</keyword>
<dbReference type="EC" id="2.4.-.-" evidence="6"/>
<dbReference type="InterPro" id="IPR001173">
    <property type="entry name" value="Glyco_trans_2-like"/>
</dbReference>
<comment type="caution">
    <text evidence="6">The sequence shown here is derived from an EMBL/GenBank/DDBJ whole genome shotgun (WGS) entry which is preliminary data.</text>
</comment>
<keyword evidence="3 6" id="KW-0328">Glycosyltransferase</keyword>
<reference evidence="7" key="1">
    <citation type="journal article" date="2019" name="Int. J. Syst. Evol. Microbiol.">
        <title>The Global Catalogue of Microorganisms (GCM) 10K type strain sequencing project: providing services to taxonomists for standard genome sequencing and annotation.</title>
        <authorList>
            <consortium name="The Broad Institute Genomics Platform"/>
            <consortium name="The Broad Institute Genome Sequencing Center for Infectious Disease"/>
            <person name="Wu L."/>
            <person name="Ma J."/>
        </authorList>
    </citation>
    <scope>NUCLEOTIDE SEQUENCE [LARGE SCALE GENOMIC DNA]</scope>
    <source>
        <strain evidence="7">CCM 7043</strain>
    </source>
</reference>
<evidence type="ECO:0000259" key="5">
    <source>
        <dbReference type="Pfam" id="PF00535"/>
    </source>
</evidence>
<dbReference type="GO" id="GO:0016757">
    <property type="term" value="F:glycosyltransferase activity"/>
    <property type="evidence" value="ECO:0007669"/>
    <property type="project" value="UniProtKB-KW"/>
</dbReference>
<dbReference type="Proteomes" id="UP001597114">
    <property type="component" value="Unassembled WGS sequence"/>
</dbReference>
<protein>
    <submittedName>
        <fullName evidence="6">Glycosyltransferase family 2 protein</fullName>
        <ecNumber evidence="6">2.4.-.-</ecNumber>
    </submittedName>
</protein>
<comment type="pathway">
    <text evidence="1">Cell wall biogenesis; cell wall polysaccharide biosynthesis.</text>
</comment>
<feature type="domain" description="Glycosyltransferase 2-like" evidence="5">
    <location>
        <begin position="104"/>
        <end position="248"/>
    </location>
</feature>
<proteinExistence type="inferred from homology"/>
<organism evidence="6 7">
    <name type="scientific">Pseudonocardia yunnanensis</name>
    <dbReference type="NCBI Taxonomy" id="58107"/>
    <lineage>
        <taxon>Bacteria</taxon>
        <taxon>Bacillati</taxon>
        <taxon>Actinomycetota</taxon>
        <taxon>Actinomycetes</taxon>
        <taxon>Pseudonocardiales</taxon>
        <taxon>Pseudonocardiaceae</taxon>
        <taxon>Pseudonocardia</taxon>
    </lineage>
</organism>
<dbReference type="PANTHER" id="PTHR43179">
    <property type="entry name" value="RHAMNOSYLTRANSFERASE WBBL"/>
    <property type="match status" value="1"/>
</dbReference>
<name>A0ABW4EXS9_9PSEU</name>
<evidence type="ECO:0000256" key="3">
    <source>
        <dbReference type="ARBA" id="ARBA00022676"/>
    </source>
</evidence>
<dbReference type="Gene3D" id="3.90.550.10">
    <property type="entry name" value="Spore Coat Polysaccharide Biosynthesis Protein SpsA, Chain A"/>
    <property type="match status" value="1"/>
</dbReference>
<keyword evidence="4 6" id="KW-0808">Transferase</keyword>
<dbReference type="PANTHER" id="PTHR43179:SF12">
    <property type="entry name" value="GALACTOFURANOSYLTRANSFERASE GLFT2"/>
    <property type="match status" value="1"/>
</dbReference>
<evidence type="ECO:0000256" key="4">
    <source>
        <dbReference type="ARBA" id="ARBA00022679"/>
    </source>
</evidence>
<accession>A0ABW4EXS9</accession>